<dbReference type="Proteomes" id="UP001589844">
    <property type="component" value="Unassembled WGS sequence"/>
</dbReference>
<evidence type="ECO:0000259" key="8">
    <source>
        <dbReference type="PROSITE" id="PS50893"/>
    </source>
</evidence>
<feature type="domain" description="ABC transporter" evidence="8">
    <location>
        <begin position="2"/>
        <end position="242"/>
    </location>
</feature>
<keyword evidence="3" id="KW-0547">Nucleotide-binding</keyword>
<dbReference type="Pfam" id="PF09383">
    <property type="entry name" value="NIL"/>
    <property type="match status" value="1"/>
</dbReference>
<evidence type="ECO:0000313" key="9">
    <source>
        <dbReference type="EMBL" id="MFC0349093.1"/>
    </source>
</evidence>
<keyword evidence="4 9" id="KW-0067">ATP-binding</keyword>
<dbReference type="InterPro" id="IPR003593">
    <property type="entry name" value="AAA+_ATPase"/>
</dbReference>
<keyword evidence="5" id="KW-1278">Translocase</keyword>
<comment type="caution">
    <text evidence="9">The sequence shown here is derived from an EMBL/GenBank/DDBJ whole genome shotgun (WGS) entry which is preliminary data.</text>
</comment>
<keyword evidence="6" id="KW-0029">Amino-acid transport</keyword>
<dbReference type="Gene3D" id="3.30.70.260">
    <property type="match status" value="1"/>
</dbReference>
<dbReference type="PROSITE" id="PS50893">
    <property type="entry name" value="ABC_TRANSPORTER_2"/>
    <property type="match status" value="1"/>
</dbReference>
<sequence>MIEIAQLEKHYQVQGRQISALRNINLDIAQGEVFGIIGRSGAGKSTLLRALNLLERPTSGKVVFEGEDITQFNTQQLQELRQRIGMVFQHFNLLSAKTVAQNIEFPLKLTGKYTAQQRASRVAELLDLVGLQEHAAKYPAQLSGGQKQRVGIARALANYPHLLLCDEATSALDPETTQAILRLLLDINQKLGLTIVLITHEMQVIRSICDRVAVIDGGEIVETGNVVEVFLHPRHAVTQSLVAENQALDLSLLQELSQRGQGSSLSYLLRLTYVGSATHEPILSRIASQTKAEITILQGVIARIKNTPYGQLIVELLGEENEIDAVLKLLGQADIRVDVLNHLLTNSAAHSQTQAQEK</sequence>
<evidence type="ECO:0000256" key="3">
    <source>
        <dbReference type="ARBA" id="ARBA00022741"/>
    </source>
</evidence>
<dbReference type="SMART" id="SM00382">
    <property type="entry name" value="AAA"/>
    <property type="match status" value="1"/>
</dbReference>
<dbReference type="RefSeq" id="WP_390210444.1">
    <property type="nucleotide sequence ID" value="NZ_JBHLXJ010000004.1"/>
</dbReference>
<keyword evidence="2" id="KW-1003">Cell membrane</keyword>
<keyword evidence="1" id="KW-0813">Transport</keyword>
<evidence type="ECO:0000313" key="10">
    <source>
        <dbReference type="Proteomes" id="UP001589844"/>
    </source>
</evidence>
<dbReference type="CDD" id="cd03258">
    <property type="entry name" value="ABC_MetN_methionine_transporter"/>
    <property type="match status" value="1"/>
</dbReference>
<evidence type="ECO:0000256" key="4">
    <source>
        <dbReference type="ARBA" id="ARBA00022840"/>
    </source>
</evidence>
<dbReference type="InterPro" id="IPR041701">
    <property type="entry name" value="MetN_ABC"/>
</dbReference>
<evidence type="ECO:0000256" key="1">
    <source>
        <dbReference type="ARBA" id="ARBA00022448"/>
    </source>
</evidence>
<dbReference type="PANTHER" id="PTHR43166">
    <property type="entry name" value="AMINO ACID IMPORT ATP-BINDING PROTEIN"/>
    <property type="match status" value="1"/>
</dbReference>
<dbReference type="GO" id="GO:0005524">
    <property type="term" value="F:ATP binding"/>
    <property type="evidence" value="ECO:0007669"/>
    <property type="project" value="UniProtKB-KW"/>
</dbReference>
<reference evidence="9 10" key="1">
    <citation type="submission" date="2024-09" db="EMBL/GenBank/DDBJ databases">
        <authorList>
            <person name="Sun Q."/>
            <person name="Mori K."/>
        </authorList>
    </citation>
    <scope>NUCLEOTIDE SEQUENCE [LARGE SCALE GENOMIC DNA]</scope>
    <source>
        <strain evidence="9 10">CCM 8677</strain>
    </source>
</reference>
<dbReference type="InterPro" id="IPR018449">
    <property type="entry name" value="NIL_domain"/>
</dbReference>
<organism evidence="9 10">
    <name type="scientific">Undibacterium danionis</name>
    <dbReference type="NCBI Taxonomy" id="1812100"/>
    <lineage>
        <taxon>Bacteria</taxon>
        <taxon>Pseudomonadati</taxon>
        <taxon>Pseudomonadota</taxon>
        <taxon>Betaproteobacteria</taxon>
        <taxon>Burkholderiales</taxon>
        <taxon>Oxalobacteraceae</taxon>
        <taxon>Undibacterium</taxon>
    </lineage>
</organism>
<dbReference type="Pfam" id="PF00005">
    <property type="entry name" value="ABC_tran"/>
    <property type="match status" value="1"/>
</dbReference>
<keyword evidence="7" id="KW-0472">Membrane</keyword>
<name>A0ABV6IBC7_9BURK</name>
<gene>
    <name evidence="9" type="ORF">ACFFJH_04700</name>
</gene>
<dbReference type="InterPro" id="IPR045865">
    <property type="entry name" value="ACT-like_dom_sf"/>
</dbReference>
<dbReference type="InterPro" id="IPR027417">
    <property type="entry name" value="P-loop_NTPase"/>
</dbReference>
<dbReference type="InterPro" id="IPR017871">
    <property type="entry name" value="ABC_transporter-like_CS"/>
</dbReference>
<evidence type="ECO:0000256" key="5">
    <source>
        <dbReference type="ARBA" id="ARBA00022967"/>
    </source>
</evidence>
<keyword evidence="10" id="KW-1185">Reference proteome</keyword>
<dbReference type="SMART" id="SM00930">
    <property type="entry name" value="NIL"/>
    <property type="match status" value="1"/>
</dbReference>
<dbReference type="InterPro" id="IPR003439">
    <property type="entry name" value="ABC_transporter-like_ATP-bd"/>
</dbReference>
<dbReference type="EMBL" id="JBHLXJ010000004">
    <property type="protein sequence ID" value="MFC0349093.1"/>
    <property type="molecule type" value="Genomic_DNA"/>
</dbReference>
<dbReference type="PANTHER" id="PTHR43166:SF30">
    <property type="entry name" value="METHIONINE IMPORT ATP-BINDING PROTEIN METN"/>
    <property type="match status" value="1"/>
</dbReference>
<proteinExistence type="predicted"/>
<dbReference type="Gene3D" id="3.40.50.300">
    <property type="entry name" value="P-loop containing nucleotide triphosphate hydrolases"/>
    <property type="match status" value="1"/>
</dbReference>
<dbReference type="SUPFAM" id="SSF52540">
    <property type="entry name" value="P-loop containing nucleoside triphosphate hydrolases"/>
    <property type="match status" value="1"/>
</dbReference>
<dbReference type="PROSITE" id="PS00211">
    <property type="entry name" value="ABC_TRANSPORTER_1"/>
    <property type="match status" value="1"/>
</dbReference>
<dbReference type="SUPFAM" id="SSF55021">
    <property type="entry name" value="ACT-like"/>
    <property type="match status" value="1"/>
</dbReference>
<dbReference type="InterPro" id="IPR050086">
    <property type="entry name" value="MetN_ABC_transporter-like"/>
</dbReference>
<accession>A0ABV6IBC7</accession>
<protein>
    <submittedName>
        <fullName evidence="9">Methionine ABC transporter ATP-binding protein</fullName>
    </submittedName>
</protein>
<evidence type="ECO:0000256" key="2">
    <source>
        <dbReference type="ARBA" id="ARBA00022475"/>
    </source>
</evidence>
<evidence type="ECO:0000256" key="7">
    <source>
        <dbReference type="ARBA" id="ARBA00023136"/>
    </source>
</evidence>
<evidence type="ECO:0000256" key="6">
    <source>
        <dbReference type="ARBA" id="ARBA00022970"/>
    </source>
</evidence>